<evidence type="ECO:0000313" key="2">
    <source>
        <dbReference type="Proteomes" id="UP001158297"/>
    </source>
</evidence>
<reference evidence="1" key="1">
    <citation type="submission" date="2022-09" db="EMBL/GenBank/DDBJ databases">
        <title>Intensive care unit water sources are persistently colonized with multi-drug resistant bacteria and are the site of extensive horizontal gene transfer of antibiotic resistance genes.</title>
        <authorList>
            <person name="Diorio-Toth L."/>
        </authorList>
    </citation>
    <scope>NUCLEOTIDE SEQUENCE</scope>
    <source>
        <strain evidence="1">GD04130</strain>
    </source>
</reference>
<sequence>MQTPDTEHTTTDMPTGDIVTVTLDTPIARAGGKQITEVTLRKPLAGALRGVAMGDLVACKYDAVAQVLPRVSTPMLLKQDIENMDPADLFKLGGEVVGFLLTKEQKAFIPQ</sequence>
<protein>
    <submittedName>
        <fullName evidence="1">Phage tail assembly protein</fullName>
    </submittedName>
</protein>
<dbReference type="EMBL" id="JAODZU010000018">
    <property type="protein sequence ID" value="MDH0364238.1"/>
    <property type="molecule type" value="Genomic_DNA"/>
</dbReference>
<dbReference type="Proteomes" id="UP001158297">
    <property type="component" value="Unassembled WGS sequence"/>
</dbReference>
<dbReference type="AlphaFoldDB" id="A0AA42HU56"/>
<evidence type="ECO:0000313" key="1">
    <source>
        <dbReference type="EMBL" id="MDH0364238.1"/>
    </source>
</evidence>
<name>A0AA42HU56_9BURK</name>
<gene>
    <name evidence="1" type="ORF">N7330_14440</name>
</gene>
<organism evidence="1 2">
    <name type="scientific">Comamonas aquatica</name>
    <dbReference type="NCBI Taxonomy" id="225991"/>
    <lineage>
        <taxon>Bacteria</taxon>
        <taxon>Pseudomonadati</taxon>
        <taxon>Pseudomonadota</taxon>
        <taxon>Betaproteobacteria</taxon>
        <taxon>Burkholderiales</taxon>
        <taxon>Comamonadaceae</taxon>
        <taxon>Comamonas</taxon>
    </lineage>
</organism>
<proteinExistence type="predicted"/>
<accession>A0AA42HU56</accession>
<dbReference type="Pfam" id="PF10109">
    <property type="entry name" value="Phage_TAC_7"/>
    <property type="match status" value="1"/>
</dbReference>
<comment type="caution">
    <text evidence="1">The sequence shown here is derived from an EMBL/GenBank/DDBJ whole genome shotgun (WGS) entry which is preliminary data.</text>
</comment>
<dbReference type="InterPro" id="IPR019289">
    <property type="entry name" value="Phage_tail_E/E"/>
</dbReference>